<gene>
    <name evidence="1" type="ORF">HPBE_LOCUS16645</name>
</gene>
<dbReference type="Proteomes" id="UP000050761">
    <property type="component" value="Unassembled WGS sequence"/>
</dbReference>
<keyword evidence="2" id="KW-1185">Reference proteome</keyword>
<proteinExistence type="predicted"/>
<name>A0A183G501_HELPZ</name>
<dbReference type="PANTHER" id="PTHR31327">
    <property type="entry name" value="SPERM MEIOSIS PDZ DOMAIN CONTAINING PROTEINS-RELATED"/>
    <property type="match status" value="1"/>
</dbReference>
<evidence type="ECO:0000313" key="2">
    <source>
        <dbReference type="Proteomes" id="UP000050761"/>
    </source>
</evidence>
<evidence type="ECO:0000313" key="3">
    <source>
        <dbReference type="WBParaSite" id="HPBE_0001664601-mRNA-1"/>
    </source>
</evidence>
<reference evidence="3" key="2">
    <citation type="submission" date="2019-09" db="UniProtKB">
        <authorList>
            <consortium name="WormBaseParasite"/>
        </authorList>
    </citation>
    <scope>IDENTIFICATION</scope>
</reference>
<sequence>MENITLTKEVVDLSRLSSGPILLLHRIFPRCHLTLCFWIPESIKVLDRICDVNALPVTDKDVCKTLIVKSLQQNGEVNMVIERPVEQDALNTMEVSFKEQTSLISFWNFQLERDTLQNALNAAANPNAPRVTFHDAGAKSHMSLIIGCDTTLSQQGRLRVSGSYLTMSKETNSKFGLAQ</sequence>
<accession>A0A3P8B9M2</accession>
<reference evidence="1 2" key="1">
    <citation type="submission" date="2018-11" db="EMBL/GenBank/DDBJ databases">
        <authorList>
            <consortium name="Pathogen Informatics"/>
        </authorList>
    </citation>
    <scope>NUCLEOTIDE SEQUENCE [LARGE SCALE GENOMIC DNA]</scope>
</reference>
<dbReference type="WBParaSite" id="HPBE_0001664601-mRNA-1">
    <property type="protein sequence ID" value="HPBE_0001664601-mRNA-1"/>
    <property type="gene ID" value="HPBE_0001664601"/>
</dbReference>
<accession>A0A183G501</accession>
<dbReference type="OrthoDB" id="5865737at2759"/>
<dbReference type="InterPro" id="IPR040264">
    <property type="entry name" value="T15H9.4-like"/>
</dbReference>
<protein>
    <submittedName>
        <fullName evidence="3">ANF_receptor domain-containing protein</fullName>
    </submittedName>
</protein>
<evidence type="ECO:0000313" key="1">
    <source>
        <dbReference type="EMBL" id="VDP06578.1"/>
    </source>
</evidence>
<dbReference type="AlphaFoldDB" id="A0A183G501"/>
<organism evidence="2 3">
    <name type="scientific">Heligmosomoides polygyrus</name>
    <name type="common">Parasitic roundworm</name>
    <dbReference type="NCBI Taxonomy" id="6339"/>
    <lineage>
        <taxon>Eukaryota</taxon>
        <taxon>Metazoa</taxon>
        <taxon>Ecdysozoa</taxon>
        <taxon>Nematoda</taxon>
        <taxon>Chromadorea</taxon>
        <taxon>Rhabditida</taxon>
        <taxon>Rhabditina</taxon>
        <taxon>Rhabditomorpha</taxon>
        <taxon>Strongyloidea</taxon>
        <taxon>Heligmosomidae</taxon>
        <taxon>Heligmosomoides</taxon>
    </lineage>
</organism>
<dbReference type="EMBL" id="UZAH01029536">
    <property type="protein sequence ID" value="VDP06578.1"/>
    <property type="molecule type" value="Genomic_DNA"/>
</dbReference>